<protein>
    <submittedName>
        <fullName evidence="2">Uncharacterized protein</fullName>
    </submittedName>
</protein>
<keyword evidence="1" id="KW-0175">Coiled coil</keyword>
<evidence type="ECO:0000256" key="1">
    <source>
        <dbReference type="SAM" id="Coils"/>
    </source>
</evidence>
<organism evidence="2">
    <name type="scientific">uncultured Caudovirales phage</name>
    <dbReference type="NCBI Taxonomy" id="2100421"/>
    <lineage>
        <taxon>Viruses</taxon>
        <taxon>Duplodnaviria</taxon>
        <taxon>Heunggongvirae</taxon>
        <taxon>Uroviricota</taxon>
        <taxon>Caudoviricetes</taxon>
        <taxon>Peduoviridae</taxon>
        <taxon>Maltschvirus</taxon>
        <taxon>Maltschvirus maltsch</taxon>
    </lineage>
</organism>
<feature type="coiled-coil region" evidence="1">
    <location>
        <begin position="42"/>
        <end position="69"/>
    </location>
</feature>
<accession>A0A6J5M451</accession>
<sequence length="117" mass="13269">MTTTDKLRDALEIAIAYPAIGIEHAGEIPITKYRMREDIKLFEQALTHLTALEKEREELRAAVRDLAMEVALWNDYASSPTDSAILDKHAATIASCKRGDEFDMEHELEKAHWGKDD</sequence>
<proteinExistence type="predicted"/>
<reference evidence="2" key="1">
    <citation type="submission" date="2020-04" db="EMBL/GenBank/DDBJ databases">
        <authorList>
            <person name="Chiriac C."/>
            <person name="Salcher M."/>
            <person name="Ghai R."/>
            <person name="Kavagutti S V."/>
        </authorList>
    </citation>
    <scope>NUCLEOTIDE SEQUENCE</scope>
</reference>
<evidence type="ECO:0000313" key="2">
    <source>
        <dbReference type="EMBL" id="CAB4139790.1"/>
    </source>
</evidence>
<name>A0A6J5M451_9CAUD</name>
<dbReference type="EMBL" id="LR796367">
    <property type="protein sequence ID" value="CAB4139790.1"/>
    <property type="molecule type" value="Genomic_DNA"/>
</dbReference>
<gene>
    <name evidence="2" type="ORF">UFOVP353_36</name>
</gene>